<protein>
    <submittedName>
        <fullName evidence="1">Uncharacterized protein</fullName>
    </submittedName>
</protein>
<evidence type="ECO:0000313" key="1">
    <source>
        <dbReference type="EMBL" id="MPN47150.1"/>
    </source>
</evidence>
<name>A0A645I7Q4_9ZZZZ</name>
<gene>
    <name evidence="1" type="ORF">SDC9_194750</name>
</gene>
<dbReference type="AlphaFoldDB" id="A0A645I7Q4"/>
<dbReference type="EMBL" id="VSSQ01108437">
    <property type="protein sequence ID" value="MPN47150.1"/>
    <property type="molecule type" value="Genomic_DNA"/>
</dbReference>
<comment type="caution">
    <text evidence="1">The sequence shown here is derived from an EMBL/GenBank/DDBJ whole genome shotgun (WGS) entry which is preliminary data.</text>
</comment>
<dbReference type="SUPFAM" id="SSF51011">
    <property type="entry name" value="Glycosyl hydrolase domain"/>
    <property type="match status" value="1"/>
</dbReference>
<reference evidence="1" key="1">
    <citation type="submission" date="2019-08" db="EMBL/GenBank/DDBJ databases">
        <authorList>
            <person name="Kucharzyk K."/>
            <person name="Murdoch R.W."/>
            <person name="Higgins S."/>
            <person name="Loffler F."/>
        </authorList>
    </citation>
    <scope>NUCLEOTIDE SEQUENCE</scope>
</reference>
<dbReference type="Gene3D" id="2.60.40.1180">
    <property type="entry name" value="Golgi alpha-mannosidase II"/>
    <property type="match status" value="1"/>
</dbReference>
<accession>A0A645I7Q4</accession>
<sequence>MAHYTALGKLRKDAPCLREGAFEPVFVCDGCVAYSRTGDGEELLTAVNADGHEALVPPDVLGQCPEGVTGQAVIDTQGLHVKPLHGVIVRISER</sequence>
<dbReference type="InterPro" id="IPR013780">
    <property type="entry name" value="Glyco_hydro_b"/>
</dbReference>
<organism evidence="1">
    <name type="scientific">bioreactor metagenome</name>
    <dbReference type="NCBI Taxonomy" id="1076179"/>
    <lineage>
        <taxon>unclassified sequences</taxon>
        <taxon>metagenomes</taxon>
        <taxon>ecological metagenomes</taxon>
    </lineage>
</organism>
<proteinExistence type="predicted"/>